<accession>A0AAJ3H5T3</accession>
<evidence type="ECO:0000313" key="2">
    <source>
        <dbReference type="Proteomes" id="UP000546584"/>
    </source>
</evidence>
<sequence>MTDTLFLLMSISLLCGVKLALLPHFFQPFTHNYLNAGYGGLIVRVDQLQAQALDILIVGALVRLFSPASDRGALRFRDRE</sequence>
<dbReference type="AlphaFoldDB" id="A0AAJ3H5T3"/>
<proteinExistence type="predicted"/>
<evidence type="ECO:0000313" key="1">
    <source>
        <dbReference type="EMBL" id="NWD43896.1"/>
    </source>
</evidence>
<protein>
    <submittedName>
        <fullName evidence="1">Uncharacterized protein</fullName>
    </submittedName>
</protein>
<comment type="caution">
    <text evidence="1">The sequence shown here is derived from an EMBL/GenBank/DDBJ whole genome shotgun (WGS) entry which is preliminary data.</text>
</comment>
<dbReference type="Proteomes" id="UP000546584">
    <property type="component" value="Unassembled WGS sequence"/>
</dbReference>
<dbReference type="EMBL" id="JACAQR010000024">
    <property type="protein sequence ID" value="NWD43896.1"/>
    <property type="molecule type" value="Genomic_DNA"/>
</dbReference>
<name>A0AAJ3H5T3_9PSED</name>
<reference evidence="1 2" key="1">
    <citation type="submission" date="2020-04" db="EMBL/GenBank/DDBJ databases">
        <title>Molecular characterization of pseudomonads from Agaricus bisporus reveal novel blotch 2 pathogens in Western Europe.</title>
        <authorList>
            <person name="Taparia T."/>
            <person name="Krijger M."/>
            <person name="Haynes E."/>
            <person name="Elpinstone J.G."/>
            <person name="Noble R."/>
            <person name="Van Der Wolf J."/>
        </authorList>
    </citation>
    <scope>NUCLEOTIDE SEQUENCE [LARGE SCALE GENOMIC DNA]</scope>
    <source>
        <strain evidence="1 2">IPO3753</strain>
    </source>
</reference>
<organism evidence="1 2">
    <name type="scientific">Pseudomonas yamanorum</name>
    <dbReference type="NCBI Taxonomy" id="515393"/>
    <lineage>
        <taxon>Bacteria</taxon>
        <taxon>Pseudomonadati</taxon>
        <taxon>Pseudomonadota</taxon>
        <taxon>Gammaproteobacteria</taxon>
        <taxon>Pseudomonadales</taxon>
        <taxon>Pseudomonadaceae</taxon>
        <taxon>Pseudomonas</taxon>
    </lineage>
</organism>
<dbReference type="RefSeq" id="WP_177026555.1">
    <property type="nucleotide sequence ID" value="NZ_JACAQR010000024.1"/>
</dbReference>
<gene>
    <name evidence="1" type="ORF">HX826_18630</name>
</gene>